<reference evidence="2" key="1">
    <citation type="submission" date="2020-11" db="EMBL/GenBank/DDBJ databases">
        <authorList>
            <person name="Whiteford S."/>
        </authorList>
    </citation>
    <scope>NUCLEOTIDE SEQUENCE</scope>
</reference>
<organism evidence="2 3">
    <name type="scientific">Plutella xylostella</name>
    <name type="common">Diamondback moth</name>
    <name type="synonym">Plutella maculipennis</name>
    <dbReference type="NCBI Taxonomy" id="51655"/>
    <lineage>
        <taxon>Eukaryota</taxon>
        <taxon>Metazoa</taxon>
        <taxon>Ecdysozoa</taxon>
        <taxon>Arthropoda</taxon>
        <taxon>Hexapoda</taxon>
        <taxon>Insecta</taxon>
        <taxon>Pterygota</taxon>
        <taxon>Neoptera</taxon>
        <taxon>Endopterygota</taxon>
        <taxon>Lepidoptera</taxon>
        <taxon>Glossata</taxon>
        <taxon>Ditrysia</taxon>
        <taxon>Yponomeutoidea</taxon>
        <taxon>Plutellidae</taxon>
        <taxon>Plutella</taxon>
    </lineage>
</organism>
<keyword evidence="3" id="KW-1185">Reference proteome</keyword>
<comment type="caution">
    <text evidence="2">The sequence shown here is derived from an EMBL/GenBank/DDBJ whole genome shotgun (WGS) entry which is preliminary data.</text>
</comment>
<feature type="compositionally biased region" description="Polar residues" evidence="1">
    <location>
        <begin position="80"/>
        <end position="89"/>
    </location>
</feature>
<feature type="region of interest" description="Disordered" evidence="1">
    <location>
        <begin position="70"/>
        <end position="89"/>
    </location>
</feature>
<evidence type="ECO:0000256" key="1">
    <source>
        <dbReference type="SAM" id="MobiDB-lite"/>
    </source>
</evidence>
<gene>
    <name evidence="2" type="ORF">PLXY2_LOCUS3484</name>
</gene>
<dbReference type="Proteomes" id="UP000653454">
    <property type="component" value="Unassembled WGS sequence"/>
</dbReference>
<dbReference type="AlphaFoldDB" id="A0A8S4DUR4"/>
<protein>
    <submittedName>
        <fullName evidence="2">(diamondback moth) hypothetical protein</fullName>
    </submittedName>
</protein>
<name>A0A8S4DUR4_PLUXY</name>
<dbReference type="EMBL" id="CAJHNJ030000009">
    <property type="protein sequence ID" value="CAG9105491.1"/>
    <property type="molecule type" value="Genomic_DNA"/>
</dbReference>
<evidence type="ECO:0000313" key="3">
    <source>
        <dbReference type="Proteomes" id="UP000653454"/>
    </source>
</evidence>
<sequence>MAQRYNSKLTTLALPSVIFEPKFRGAVRNLVYSDLPGQPPRRQELRHSRDLKVCGDRGKLHHCRNGMWREESRGAANVSGDHSVTSTVH</sequence>
<proteinExistence type="predicted"/>
<accession>A0A8S4DUR4</accession>
<evidence type="ECO:0000313" key="2">
    <source>
        <dbReference type="EMBL" id="CAG9105491.1"/>
    </source>
</evidence>